<keyword evidence="1" id="KW-1133">Transmembrane helix</keyword>
<name>A0A0A0IK12_CLOBO</name>
<accession>A0A0A0IK12</accession>
<feature type="transmembrane region" description="Helical" evidence="1">
    <location>
        <begin position="29"/>
        <end position="50"/>
    </location>
</feature>
<evidence type="ECO:0000313" key="2">
    <source>
        <dbReference type="EMBL" id="KGN01238.1"/>
    </source>
</evidence>
<gene>
    <name evidence="2" type="ORF">Z955_01495</name>
</gene>
<keyword evidence="1" id="KW-0472">Membrane</keyword>
<protein>
    <submittedName>
        <fullName evidence="2">Uncharacterized protein</fullName>
    </submittedName>
</protein>
<dbReference type="AlphaFoldDB" id="A0A0A0IK12"/>
<keyword evidence="1" id="KW-0812">Transmembrane</keyword>
<dbReference type="RefSeq" id="WP_039259007.1">
    <property type="nucleotide sequence ID" value="NZ_JDRY01000008.1"/>
</dbReference>
<dbReference type="Proteomes" id="UP000030014">
    <property type="component" value="Unassembled WGS sequence"/>
</dbReference>
<sequence>MIFLVIIFYGTITTYGVLYLKDNNLKNEILIYVFIMSISIIISSLESLGIRVPDPMMYFSKFLETIVNFLGRII</sequence>
<dbReference type="EMBL" id="JDRY01000008">
    <property type="protein sequence ID" value="KGN01238.1"/>
    <property type="molecule type" value="Genomic_DNA"/>
</dbReference>
<reference evidence="2 3" key="1">
    <citation type="submission" date="2014-01" db="EMBL/GenBank/DDBJ databases">
        <title>Plasmidome dynamics in the species complex Clostridium novyi sensu lato converts strains of independent lineages into distinctly different pathogens.</title>
        <authorList>
            <person name="Skarin H."/>
            <person name="Segerman B."/>
        </authorList>
    </citation>
    <scope>NUCLEOTIDE SEQUENCE [LARGE SCALE GENOMIC DNA]</scope>
    <source>
        <strain evidence="2 3">DC5</strain>
    </source>
</reference>
<organism evidence="2 3">
    <name type="scientific">Clostridium botulinum C/D str. DC5</name>
    <dbReference type="NCBI Taxonomy" id="1443128"/>
    <lineage>
        <taxon>Bacteria</taxon>
        <taxon>Bacillati</taxon>
        <taxon>Bacillota</taxon>
        <taxon>Clostridia</taxon>
        <taxon>Eubacteriales</taxon>
        <taxon>Clostridiaceae</taxon>
        <taxon>Clostridium</taxon>
    </lineage>
</organism>
<evidence type="ECO:0000256" key="1">
    <source>
        <dbReference type="SAM" id="Phobius"/>
    </source>
</evidence>
<proteinExistence type="predicted"/>
<comment type="caution">
    <text evidence="2">The sequence shown here is derived from an EMBL/GenBank/DDBJ whole genome shotgun (WGS) entry which is preliminary data.</text>
</comment>
<evidence type="ECO:0000313" key="3">
    <source>
        <dbReference type="Proteomes" id="UP000030014"/>
    </source>
</evidence>